<reference evidence="1" key="1">
    <citation type="journal article" date="2014" name="Int. J. Syst. Evol. Microbiol.">
        <title>Complete genome sequence of Corynebacterium casei LMG S-19264T (=DSM 44701T), isolated from a smear-ripened cheese.</title>
        <authorList>
            <consortium name="US DOE Joint Genome Institute (JGI-PGF)"/>
            <person name="Walter F."/>
            <person name="Albersmeier A."/>
            <person name="Kalinowski J."/>
            <person name="Ruckert C."/>
        </authorList>
    </citation>
    <scope>NUCLEOTIDE SEQUENCE</scope>
    <source>
        <strain evidence="1">KCTC 12343</strain>
    </source>
</reference>
<dbReference type="RefSeq" id="WP_131145402.1">
    <property type="nucleotide sequence ID" value="NZ_BMWV01000003.1"/>
</dbReference>
<reference evidence="1" key="3">
    <citation type="submission" date="2022-12" db="EMBL/GenBank/DDBJ databases">
        <authorList>
            <person name="Sun Q."/>
            <person name="Kim S."/>
        </authorList>
    </citation>
    <scope>NUCLEOTIDE SEQUENCE</scope>
    <source>
        <strain evidence="1">KCTC 12343</strain>
    </source>
</reference>
<evidence type="ECO:0000313" key="3">
    <source>
        <dbReference type="Proteomes" id="UP000292307"/>
    </source>
</evidence>
<accession>A0A411WWZ2</accession>
<dbReference type="Proteomes" id="UP000628442">
    <property type="component" value="Unassembled WGS sequence"/>
</dbReference>
<dbReference type="OrthoDB" id="5416084at2"/>
<dbReference type="Gene3D" id="1.25.40.10">
    <property type="entry name" value="Tetratricopeptide repeat domain"/>
    <property type="match status" value="1"/>
</dbReference>
<sequence length="273" mass="29454">MNGLAAAEESLRDGDPGMALQQLQALVRNAPGDPKLRIFLFQLLAVLGQWERALTQLGVAAELDASALAMREMYGAAVRCEVQRARVFEGGAAPMVLGQPEQWLALLIESLLMAGQGRQEGAAALRRRAYDEAAPSGGTIDGTPFAWIADGDSRLGPVLEAIIDGKYYWVPFTRFSEIAIEAPEDLRDAVWMPAHLRFANGGETVGLIPTRYPALGDDGLLLLSRKTAWHEAAPGTFHGLGQRMFVTDAGETPLMDIRRIVFDALPEGAAGED</sequence>
<organism evidence="1 4">
    <name type="scientific">Pseudoduganella albidiflava</name>
    <dbReference type="NCBI Taxonomy" id="321983"/>
    <lineage>
        <taxon>Bacteria</taxon>
        <taxon>Pseudomonadati</taxon>
        <taxon>Pseudomonadota</taxon>
        <taxon>Betaproteobacteria</taxon>
        <taxon>Burkholderiales</taxon>
        <taxon>Oxalobacteraceae</taxon>
        <taxon>Telluria group</taxon>
        <taxon>Pseudoduganella</taxon>
    </lineage>
</organism>
<evidence type="ECO:0000313" key="2">
    <source>
        <dbReference type="EMBL" id="QBI01280.1"/>
    </source>
</evidence>
<dbReference type="EMBL" id="BMWV01000003">
    <property type="protein sequence ID" value="GGY36932.1"/>
    <property type="molecule type" value="Genomic_DNA"/>
</dbReference>
<dbReference type="InterPro" id="IPR011990">
    <property type="entry name" value="TPR-like_helical_dom_sf"/>
</dbReference>
<evidence type="ECO:0000313" key="1">
    <source>
        <dbReference type="EMBL" id="GGY36932.1"/>
    </source>
</evidence>
<name>A0A411WWZ2_9BURK</name>
<dbReference type="SUPFAM" id="SSF144059">
    <property type="entry name" value="ImpE-like"/>
    <property type="match status" value="1"/>
</dbReference>
<dbReference type="InterPro" id="IPR009211">
    <property type="entry name" value="TagJ"/>
</dbReference>
<keyword evidence="3" id="KW-1185">Reference proteome</keyword>
<dbReference type="Pfam" id="PF07024">
    <property type="entry name" value="ImpE"/>
    <property type="match status" value="1"/>
</dbReference>
<proteinExistence type="predicted"/>
<dbReference type="PIRSF" id="PIRSF029288">
    <property type="entry name" value="SciE_ImpE"/>
    <property type="match status" value="1"/>
</dbReference>
<dbReference type="Proteomes" id="UP000292307">
    <property type="component" value="Chromosome"/>
</dbReference>
<protein>
    <submittedName>
        <fullName evidence="2">Virulence protein SciE type</fullName>
    </submittedName>
</protein>
<dbReference type="EMBL" id="CP036401">
    <property type="protein sequence ID" value="QBI01280.1"/>
    <property type="molecule type" value="Genomic_DNA"/>
</dbReference>
<gene>
    <name evidence="2" type="ORF">EYF70_10835</name>
    <name evidence="1" type="ORF">GCM10007387_19090</name>
</gene>
<evidence type="ECO:0000313" key="4">
    <source>
        <dbReference type="Proteomes" id="UP000628442"/>
    </source>
</evidence>
<dbReference type="AlphaFoldDB" id="A0A411WWZ2"/>
<reference evidence="2 3" key="2">
    <citation type="submission" date="2019-02" db="EMBL/GenBank/DDBJ databases">
        <title>Draft Genome Sequences of Six Type Strains of the Genus Massilia.</title>
        <authorList>
            <person name="Miess H."/>
            <person name="Frediansyhah A."/>
            <person name="Gross H."/>
        </authorList>
    </citation>
    <scope>NUCLEOTIDE SEQUENCE [LARGE SCALE GENOMIC DNA]</scope>
    <source>
        <strain evidence="2 3">DSM 17472</strain>
    </source>
</reference>